<keyword evidence="4" id="KW-0233">DNA recombination</keyword>
<dbReference type="AlphaFoldDB" id="A0A0C5VME8"/>
<keyword evidence="2" id="KW-0229">DNA integration</keyword>
<dbReference type="SUPFAM" id="SSF56349">
    <property type="entry name" value="DNA breaking-rejoining enzymes"/>
    <property type="match status" value="1"/>
</dbReference>
<organism evidence="6 7">
    <name type="scientific">Gynuella sunshinyii YC6258</name>
    <dbReference type="NCBI Taxonomy" id="1445510"/>
    <lineage>
        <taxon>Bacteria</taxon>
        <taxon>Pseudomonadati</taxon>
        <taxon>Pseudomonadota</taxon>
        <taxon>Gammaproteobacteria</taxon>
        <taxon>Oceanospirillales</taxon>
        <taxon>Saccharospirillaceae</taxon>
        <taxon>Gynuella</taxon>
    </lineage>
</organism>
<comment type="similarity">
    <text evidence="1">Belongs to the 'phage' integrase family.</text>
</comment>
<dbReference type="PATRIC" id="fig|1445510.3.peg.3418"/>
<dbReference type="InterPro" id="IPR002104">
    <property type="entry name" value="Integrase_catalytic"/>
</dbReference>
<keyword evidence="7" id="KW-1185">Reference proteome</keyword>
<dbReference type="STRING" id="1445510.YC6258_03455"/>
<dbReference type="KEGG" id="gsn:YC6258_03455"/>
<dbReference type="PROSITE" id="PS51898">
    <property type="entry name" value="TYR_RECOMBINASE"/>
    <property type="match status" value="1"/>
</dbReference>
<evidence type="ECO:0000256" key="2">
    <source>
        <dbReference type="ARBA" id="ARBA00022908"/>
    </source>
</evidence>
<dbReference type="GO" id="GO:0003677">
    <property type="term" value="F:DNA binding"/>
    <property type="evidence" value="ECO:0007669"/>
    <property type="project" value="UniProtKB-KW"/>
</dbReference>
<evidence type="ECO:0000256" key="1">
    <source>
        <dbReference type="ARBA" id="ARBA00008857"/>
    </source>
</evidence>
<dbReference type="Gene3D" id="1.10.150.130">
    <property type="match status" value="1"/>
</dbReference>
<protein>
    <submittedName>
        <fullName evidence="6">Site-specific recombinase XerD</fullName>
    </submittedName>
</protein>
<accession>A0A0C5VME8</accession>
<keyword evidence="3" id="KW-0238">DNA-binding</keyword>
<reference evidence="6 7" key="1">
    <citation type="submission" date="2014-01" db="EMBL/GenBank/DDBJ databases">
        <title>Full genme sequencing of cellulolytic bacterium Gynuella sunshinyii YC6258T gen. nov., sp. nov.</title>
        <authorList>
            <person name="Khan H."/>
            <person name="Chung E.J."/>
            <person name="Chung Y.R."/>
        </authorList>
    </citation>
    <scope>NUCLEOTIDE SEQUENCE [LARGE SCALE GENOMIC DNA]</scope>
    <source>
        <strain evidence="6 7">YC6258</strain>
    </source>
</reference>
<dbReference type="Proteomes" id="UP000032266">
    <property type="component" value="Chromosome"/>
</dbReference>
<dbReference type="GO" id="GO:0015074">
    <property type="term" value="P:DNA integration"/>
    <property type="evidence" value="ECO:0007669"/>
    <property type="project" value="UniProtKB-KW"/>
</dbReference>
<gene>
    <name evidence="6" type="ORF">YC6258_03455</name>
</gene>
<sequence>MMNKAQQKRFNSLYQQHVNALIRQGKTKSTIDCYARAVRRITEYFDQCPDRLTLDQLKDYFLALVKSHSWSTVKVDRNGLQFFYDQVLGKPWQWVDIVKPPQTRVLPDILTLNEIERVINTARELRYQTFILVTYSMGLRLGEALNLRVGDIDSEHRRVHIRQGKGKKDHFVTLPDAALSALRRYWVTHRHPKLLFPAGKTAEERFASRVIMDRGGVQRAFKVIVAECNIHKRITPHSLRHCYGAHLVEAGLNLRAIQHEMGHECPKTTALYTQLTETTVQQSHQFINELMSQLQVHWQRECGDDPG</sequence>
<evidence type="ECO:0000313" key="7">
    <source>
        <dbReference type="Proteomes" id="UP000032266"/>
    </source>
</evidence>
<evidence type="ECO:0000313" key="6">
    <source>
        <dbReference type="EMBL" id="AJQ95491.1"/>
    </source>
</evidence>
<dbReference type="EMBL" id="CP007142">
    <property type="protein sequence ID" value="AJQ95491.1"/>
    <property type="molecule type" value="Genomic_DNA"/>
</dbReference>
<dbReference type="InterPro" id="IPR010998">
    <property type="entry name" value="Integrase_recombinase_N"/>
</dbReference>
<dbReference type="PANTHER" id="PTHR30349">
    <property type="entry name" value="PHAGE INTEGRASE-RELATED"/>
    <property type="match status" value="1"/>
</dbReference>
<name>A0A0C5VME8_9GAMM</name>
<dbReference type="PANTHER" id="PTHR30349:SF64">
    <property type="entry name" value="PROPHAGE INTEGRASE INTD-RELATED"/>
    <property type="match status" value="1"/>
</dbReference>
<dbReference type="Pfam" id="PF13495">
    <property type="entry name" value="Phage_int_SAM_4"/>
    <property type="match status" value="1"/>
</dbReference>
<feature type="domain" description="Tyr recombinase" evidence="5">
    <location>
        <begin position="105"/>
        <end position="285"/>
    </location>
</feature>
<evidence type="ECO:0000256" key="4">
    <source>
        <dbReference type="ARBA" id="ARBA00023172"/>
    </source>
</evidence>
<evidence type="ECO:0000259" key="5">
    <source>
        <dbReference type="PROSITE" id="PS51898"/>
    </source>
</evidence>
<dbReference type="GO" id="GO:0006310">
    <property type="term" value="P:DNA recombination"/>
    <property type="evidence" value="ECO:0007669"/>
    <property type="project" value="UniProtKB-KW"/>
</dbReference>
<dbReference type="InterPro" id="IPR004107">
    <property type="entry name" value="Integrase_SAM-like_N"/>
</dbReference>
<dbReference type="Gene3D" id="1.10.443.10">
    <property type="entry name" value="Intergrase catalytic core"/>
    <property type="match status" value="1"/>
</dbReference>
<dbReference type="InterPro" id="IPR013762">
    <property type="entry name" value="Integrase-like_cat_sf"/>
</dbReference>
<evidence type="ECO:0000256" key="3">
    <source>
        <dbReference type="ARBA" id="ARBA00023125"/>
    </source>
</evidence>
<dbReference type="InterPro" id="IPR050090">
    <property type="entry name" value="Tyrosine_recombinase_XerCD"/>
</dbReference>
<dbReference type="InterPro" id="IPR011010">
    <property type="entry name" value="DNA_brk_join_enz"/>
</dbReference>
<dbReference type="HOGENOM" id="CLU_027562_9_5_6"/>
<proteinExistence type="inferred from homology"/>
<dbReference type="RefSeq" id="WP_211264531.1">
    <property type="nucleotide sequence ID" value="NZ_CP007142.1"/>
</dbReference>
<dbReference type="Pfam" id="PF00589">
    <property type="entry name" value="Phage_integrase"/>
    <property type="match status" value="1"/>
</dbReference>